<dbReference type="Proteomes" id="UP001231649">
    <property type="component" value="Chromosome 21"/>
</dbReference>
<comment type="caution">
    <text evidence="1">The sequence shown here is derived from an EMBL/GenBank/DDBJ whole genome shotgun (WGS) entry which is preliminary data.</text>
</comment>
<organism evidence="1 2">
    <name type="scientific">Mythimna loreyi</name>
    <dbReference type="NCBI Taxonomy" id="667449"/>
    <lineage>
        <taxon>Eukaryota</taxon>
        <taxon>Metazoa</taxon>
        <taxon>Ecdysozoa</taxon>
        <taxon>Arthropoda</taxon>
        <taxon>Hexapoda</taxon>
        <taxon>Insecta</taxon>
        <taxon>Pterygota</taxon>
        <taxon>Neoptera</taxon>
        <taxon>Endopterygota</taxon>
        <taxon>Lepidoptera</taxon>
        <taxon>Glossata</taxon>
        <taxon>Ditrysia</taxon>
        <taxon>Noctuoidea</taxon>
        <taxon>Noctuidae</taxon>
        <taxon>Noctuinae</taxon>
        <taxon>Hadenini</taxon>
        <taxon>Mythimna</taxon>
    </lineage>
</organism>
<evidence type="ECO:0000313" key="2">
    <source>
        <dbReference type="Proteomes" id="UP001231649"/>
    </source>
</evidence>
<accession>A0ACC2QDB1</accession>
<keyword evidence="2" id="KW-1185">Reference proteome</keyword>
<dbReference type="EMBL" id="CM056797">
    <property type="protein sequence ID" value="KAJ8713107.1"/>
    <property type="molecule type" value="Genomic_DNA"/>
</dbReference>
<proteinExistence type="predicted"/>
<protein>
    <submittedName>
        <fullName evidence="1">Uncharacterized protein</fullName>
    </submittedName>
</protein>
<evidence type="ECO:0000313" key="1">
    <source>
        <dbReference type="EMBL" id="KAJ8713107.1"/>
    </source>
</evidence>
<gene>
    <name evidence="1" type="ORF">PYW08_008411</name>
</gene>
<sequence>MRVAPVSILVALYKKELRIVHDTQRAPAEVVVLRVAATAISGFLCLRGARPAGARGAGGARRAGAGRGAAGAACRSRSRAAGGGRARRVLRVSLLTGAGLQAPLLQLDEARRLQQRVEQAHGLAAGGARCGAAAVTPRLATRAAAHVAARRAPMAARRARHVTAPPSQWARASAARGGRGAARSMPLQRSNACPRPQPVTRHTLALFI</sequence>
<reference evidence="1" key="1">
    <citation type="submission" date="2023-03" db="EMBL/GenBank/DDBJ databases">
        <title>Chromosome-level genomes of two armyworms, Mythimna separata and Mythimna loreyi, provide insights into the biosynthesis and reception of sex pheromones.</title>
        <authorList>
            <person name="Zhao H."/>
        </authorList>
    </citation>
    <scope>NUCLEOTIDE SEQUENCE</scope>
    <source>
        <strain evidence="1">BeijingLab</strain>
    </source>
</reference>
<name>A0ACC2QDB1_9NEOP</name>